<sequence>MFVFHWELYLRLVIALLFGFFVGLERARRGKTAGIRTHSLVALGSALVMVISSAQPNGPNKDMMRLAAQVVSGIGFLGAGVIWMDRQNVKRGLTTAANLWVTAAAGLAIGYGMYGVMLVTAFLIYVAVNSHDWAVRFNLIPKEAQKESDES</sequence>
<evidence type="ECO:0000256" key="3">
    <source>
        <dbReference type="ARBA" id="ARBA00022475"/>
    </source>
</evidence>
<evidence type="ECO:0000256" key="4">
    <source>
        <dbReference type="ARBA" id="ARBA00022692"/>
    </source>
</evidence>
<gene>
    <name evidence="9" type="ORF">SAMN05443507_102152</name>
</gene>
<dbReference type="InterPro" id="IPR003416">
    <property type="entry name" value="MgtC/SapB/SrpB/YhiD_fam"/>
</dbReference>
<dbReference type="PANTHER" id="PTHR33778:SF1">
    <property type="entry name" value="MAGNESIUM TRANSPORTER YHID-RELATED"/>
    <property type="match status" value="1"/>
</dbReference>
<reference evidence="10" key="1">
    <citation type="submission" date="2016-11" db="EMBL/GenBank/DDBJ databases">
        <authorList>
            <person name="Varghese N."/>
            <person name="Submissions S."/>
        </authorList>
    </citation>
    <scope>NUCLEOTIDE SEQUENCE [LARGE SCALE GENOMIC DNA]</scope>
    <source>
        <strain evidence="10">USBA-503</strain>
    </source>
</reference>
<dbReference type="PRINTS" id="PR01837">
    <property type="entry name" value="MGTCSAPBPROT"/>
</dbReference>
<evidence type="ECO:0000256" key="5">
    <source>
        <dbReference type="ARBA" id="ARBA00022989"/>
    </source>
</evidence>
<feature type="transmembrane region" description="Helical" evidence="7">
    <location>
        <begin position="66"/>
        <end position="84"/>
    </location>
</feature>
<evidence type="ECO:0000259" key="8">
    <source>
        <dbReference type="Pfam" id="PF02308"/>
    </source>
</evidence>
<evidence type="ECO:0000313" key="9">
    <source>
        <dbReference type="EMBL" id="SHJ68394.1"/>
    </source>
</evidence>
<keyword evidence="6 7" id="KW-0472">Membrane</keyword>
<dbReference type="RefSeq" id="WP_072872899.1">
    <property type="nucleotide sequence ID" value="NZ_FRAF01000002.1"/>
</dbReference>
<evidence type="ECO:0000256" key="6">
    <source>
        <dbReference type="ARBA" id="ARBA00023136"/>
    </source>
</evidence>
<evidence type="ECO:0000256" key="1">
    <source>
        <dbReference type="ARBA" id="ARBA00004651"/>
    </source>
</evidence>
<dbReference type="PANTHER" id="PTHR33778">
    <property type="entry name" value="PROTEIN MGTC"/>
    <property type="match status" value="1"/>
</dbReference>
<name>A0A1M6LB58_9BACL</name>
<dbReference type="GO" id="GO:0005886">
    <property type="term" value="C:plasma membrane"/>
    <property type="evidence" value="ECO:0007669"/>
    <property type="project" value="UniProtKB-SubCell"/>
</dbReference>
<accession>A0A1M6LB58</accession>
<dbReference type="STRING" id="1830138.SAMN05443507_102152"/>
<dbReference type="InterPro" id="IPR049177">
    <property type="entry name" value="MgtC_SapB_SrpB_YhiD_N"/>
</dbReference>
<dbReference type="EMBL" id="FRAF01000002">
    <property type="protein sequence ID" value="SHJ68394.1"/>
    <property type="molecule type" value="Genomic_DNA"/>
</dbReference>
<keyword evidence="5 7" id="KW-1133">Transmembrane helix</keyword>
<keyword evidence="3" id="KW-1003">Cell membrane</keyword>
<protein>
    <submittedName>
        <fullName evidence="9">Putative Mg2+ transporter-C (MgtC) family protein</fullName>
    </submittedName>
</protein>
<feature type="transmembrane region" description="Helical" evidence="7">
    <location>
        <begin position="6"/>
        <end position="24"/>
    </location>
</feature>
<dbReference type="Proteomes" id="UP000184016">
    <property type="component" value="Unassembled WGS sequence"/>
</dbReference>
<dbReference type="Pfam" id="PF02308">
    <property type="entry name" value="MgtC"/>
    <property type="match status" value="1"/>
</dbReference>
<feature type="transmembrane region" description="Helical" evidence="7">
    <location>
        <begin position="36"/>
        <end position="54"/>
    </location>
</feature>
<evidence type="ECO:0000256" key="2">
    <source>
        <dbReference type="ARBA" id="ARBA00009298"/>
    </source>
</evidence>
<comment type="subcellular location">
    <subcellularLocation>
        <location evidence="1">Cell membrane</location>
        <topology evidence="1">Multi-pass membrane protein</topology>
    </subcellularLocation>
</comment>
<organism evidence="9 10">
    <name type="scientific">Alicyclobacillus tolerans</name>
    <dbReference type="NCBI Taxonomy" id="90970"/>
    <lineage>
        <taxon>Bacteria</taxon>
        <taxon>Bacillati</taxon>
        <taxon>Bacillota</taxon>
        <taxon>Bacilli</taxon>
        <taxon>Bacillales</taxon>
        <taxon>Alicyclobacillaceae</taxon>
        <taxon>Alicyclobacillus</taxon>
    </lineage>
</organism>
<proteinExistence type="inferred from homology"/>
<evidence type="ECO:0000256" key="7">
    <source>
        <dbReference type="SAM" id="Phobius"/>
    </source>
</evidence>
<comment type="similarity">
    <text evidence="2">Belongs to the MgtC/SapB family.</text>
</comment>
<dbReference type="AlphaFoldDB" id="A0A1M6LB58"/>
<evidence type="ECO:0000313" key="10">
    <source>
        <dbReference type="Proteomes" id="UP000184016"/>
    </source>
</evidence>
<keyword evidence="4 7" id="KW-0812">Transmembrane</keyword>
<feature type="transmembrane region" description="Helical" evidence="7">
    <location>
        <begin position="96"/>
        <end position="128"/>
    </location>
</feature>
<keyword evidence="10" id="KW-1185">Reference proteome</keyword>
<feature type="domain" description="MgtC/SapB/SrpB/YhiD N-terminal" evidence="8">
    <location>
        <begin position="12"/>
        <end position="131"/>
    </location>
</feature>
<dbReference type="OrthoDB" id="9811198at2"/>